<dbReference type="Proteomes" id="UP000198394">
    <property type="component" value="Unassembled WGS sequence"/>
</dbReference>
<organism evidence="1 2">
    <name type="scientific">Parageobacillus galactosidasius</name>
    <dbReference type="NCBI Taxonomy" id="883812"/>
    <lineage>
        <taxon>Bacteria</taxon>
        <taxon>Bacillati</taxon>
        <taxon>Bacillota</taxon>
        <taxon>Bacilli</taxon>
        <taxon>Bacillales</taxon>
        <taxon>Anoxybacillaceae</taxon>
        <taxon>Parageobacillus</taxon>
    </lineage>
</organism>
<sequence length="65" mass="8052">MIEKWKERNIYDWKYVKRIWENFKQIKNNNGEWKSIQTVVQFAKNASARKSFGLWIPKLFDYNSH</sequence>
<comment type="caution">
    <text evidence="1">The sequence shown here is derived from an EMBL/GenBank/DDBJ whole genome shotgun (WGS) entry which is preliminary data.</text>
</comment>
<proteinExistence type="predicted"/>
<evidence type="ECO:0000313" key="1">
    <source>
        <dbReference type="EMBL" id="OXB93965.1"/>
    </source>
</evidence>
<dbReference type="EMBL" id="NDYL01000001">
    <property type="protein sequence ID" value="OXB93965.1"/>
    <property type="molecule type" value="Genomic_DNA"/>
</dbReference>
<protein>
    <submittedName>
        <fullName evidence="1">Uncharacterized protein</fullName>
    </submittedName>
</protein>
<evidence type="ECO:0000313" key="2">
    <source>
        <dbReference type="Proteomes" id="UP000198394"/>
    </source>
</evidence>
<gene>
    <name evidence="1" type="ORF">B9L23_03405</name>
</gene>
<dbReference type="AlphaFoldDB" id="A0A226QNM9"/>
<keyword evidence="2" id="KW-1185">Reference proteome</keyword>
<name>A0A226QNM9_9BACL</name>
<accession>A0A226QNM9</accession>
<reference evidence="1 2" key="1">
    <citation type="submission" date="2017-04" db="EMBL/GenBank/DDBJ databases">
        <title>The genome sequence of Parageobacillus galactosidasius DSM 18751.</title>
        <authorList>
            <person name="Ramaloko W.T."/>
            <person name="Koen N."/>
            <person name="Polliack S."/>
            <person name="Aliyu H."/>
            <person name="Lebre P."/>
            <person name="Mohr T."/>
            <person name="Oswald F."/>
            <person name="Zwick M."/>
            <person name="Neumann A."/>
            <person name="Syldatk C."/>
            <person name="Cowan D."/>
            <person name="De Maayer P."/>
        </authorList>
    </citation>
    <scope>NUCLEOTIDE SEQUENCE [LARGE SCALE GENOMIC DNA]</scope>
    <source>
        <strain evidence="1 2">DSM 18751</strain>
    </source>
</reference>